<dbReference type="InterPro" id="IPR001509">
    <property type="entry name" value="Epimerase_deHydtase"/>
</dbReference>
<evidence type="ECO:0000259" key="3">
    <source>
        <dbReference type="Pfam" id="PF01370"/>
    </source>
</evidence>
<evidence type="ECO:0000256" key="1">
    <source>
        <dbReference type="ARBA" id="ARBA00007637"/>
    </source>
</evidence>
<name>A0A4P7IEG0_9ACTN</name>
<feature type="domain" description="NAD-dependent epimerase/dehydratase" evidence="3">
    <location>
        <begin position="180"/>
        <end position="279"/>
    </location>
</feature>
<evidence type="ECO:0000313" key="4">
    <source>
        <dbReference type="EMBL" id="QBX55615.1"/>
    </source>
</evidence>
<dbReference type="SUPFAM" id="SSF51735">
    <property type="entry name" value="NAD(P)-binding Rossmann-fold domains"/>
    <property type="match status" value="1"/>
</dbReference>
<gene>
    <name evidence="4" type="ORF">EXE58_09220</name>
</gene>
<dbReference type="KEGG" id="nsn:EXE58_09220"/>
<dbReference type="AlphaFoldDB" id="A0A4P7IEG0"/>
<dbReference type="PANTHER" id="PTHR43000">
    <property type="entry name" value="DTDP-D-GLUCOSE 4,6-DEHYDRATASE-RELATED"/>
    <property type="match status" value="1"/>
</dbReference>
<dbReference type="PROSITE" id="PS51257">
    <property type="entry name" value="PROKAR_LIPOPROTEIN"/>
    <property type="match status" value="1"/>
</dbReference>
<dbReference type="Pfam" id="PF01370">
    <property type="entry name" value="Epimerase"/>
    <property type="match status" value="2"/>
</dbReference>
<comment type="similarity">
    <text evidence="1">Belongs to the NAD(P)-dependent epimerase/dehydratase family.</text>
</comment>
<proteinExistence type="inferred from homology"/>
<accession>A0A4P7IEG0</accession>
<feature type="region of interest" description="Disordered" evidence="2">
    <location>
        <begin position="164"/>
        <end position="188"/>
    </location>
</feature>
<dbReference type="EMBL" id="CP038436">
    <property type="protein sequence ID" value="QBX55615.1"/>
    <property type="molecule type" value="Genomic_DNA"/>
</dbReference>
<dbReference type="OrthoDB" id="9801785at2"/>
<dbReference type="Gene3D" id="3.40.50.720">
    <property type="entry name" value="NAD(P)-binding Rossmann-like Domain"/>
    <property type="match status" value="1"/>
</dbReference>
<keyword evidence="5" id="KW-1185">Reference proteome</keyword>
<sequence>MTDRTDAVVVTGGAGFIGCALSARLADTGIPVVAVDSLLAQVHPGQTRPDALDPRVELVVGDITDAELWDALLQRHRPRLLVHLAAETGTGQSLTESTRHAESNVLGTTVMLDALVRHDAQPDHMVLTSSRAVYGEGRWIDADGTAFFPQPRSHAQLASGQWDHVDADGRPARPAPMEAAHTHPNPSSIYGSTKLAQELIMRNWAAAYSVPLSVFRLQNVYGPGQSPHNPYTGIITLFHRLAARGEVLDIYEDGDIGRDFILIDDVVEALVAGIERPPAEGGAPRIHDVGTGEVTTIGDAARAIARYHGAPEPQVSGKFRDGDVRFAVADVTRLREELGWTWQHDFEAGSAAVAEFLKEGGFLD</sequence>
<dbReference type="InterPro" id="IPR036291">
    <property type="entry name" value="NAD(P)-bd_dom_sf"/>
</dbReference>
<dbReference type="Proteomes" id="UP000294853">
    <property type="component" value="Chromosome"/>
</dbReference>
<evidence type="ECO:0000313" key="5">
    <source>
        <dbReference type="Proteomes" id="UP000294853"/>
    </source>
</evidence>
<feature type="domain" description="NAD-dependent epimerase/dehydratase" evidence="3">
    <location>
        <begin position="8"/>
        <end position="140"/>
    </location>
</feature>
<organism evidence="4 5">
    <name type="scientific">Nocardioides seonyuensis</name>
    <dbReference type="NCBI Taxonomy" id="2518371"/>
    <lineage>
        <taxon>Bacteria</taxon>
        <taxon>Bacillati</taxon>
        <taxon>Actinomycetota</taxon>
        <taxon>Actinomycetes</taxon>
        <taxon>Propionibacteriales</taxon>
        <taxon>Nocardioidaceae</taxon>
        <taxon>Nocardioides</taxon>
    </lineage>
</organism>
<protein>
    <submittedName>
        <fullName evidence="4">NAD-dependent epimerase/dehydratase family protein</fullName>
    </submittedName>
</protein>
<dbReference type="PRINTS" id="PR01713">
    <property type="entry name" value="NUCEPIMERASE"/>
</dbReference>
<dbReference type="RefSeq" id="WP_135267606.1">
    <property type="nucleotide sequence ID" value="NZ_CP038436.1"/>
</dbReference>
<evidence type="ECO:0000256" key="2">
    <source>
        <dbReference type="SAM" id="MobiDB-lite"/>
    </source>
</evidence>
<reference evidence="4 5" key="1">
    <citation type="submission" date="2019-03" db="EMBL/GenBank/DDBJ databases">
        <title>Three New Species of Nocardioides, Nocardioides euryhalodurans sp. nov., Nocardioides seonyuensis sp. nov. and Nocardioides eburneoflavus sp. nov. Iolated from Soil.</title>
        <authorList>
            <person name="Roh S.G."/>
            <person name="Lee C."/>
            <person name="Kim M.-K."/>
            <person name="Kim S.B."/>
        </authorList>
    </citation>
    <scope>NUCLEOTIDE SEQUENCE [LARGE SCALE GENOMIC DNA]</scope>
    <source>
        <strain evidence="4 5">MMS17-SY207-3</strain>
    </source>
</reference>